<dbReference type="PROSITE" id="PS50994">
    <property type="entry name" value="INTEGRASE"/>
    <property type="match status" value="1"/>
</dbReference>
<dbReference type="Pfam" id="PF17921">
    <property type="entry name" value="Integrase_H2C2"/>
    <property type="match status" value="1"/>
</dbReference>
<proteinExistence type="predicted"/>
<feature type="domain" description="Integrase catalytic" evidence="2">
    <location>
        <begin position="96"/>
        <end position="286"/>
    </location>
</feature>
<dbReference type="RefSeq" id="XP_029714168.2">
    <property type="nucleotide sequence ID" value="XM_029858308.2"/>
</dbReference>
<name>A0ABM1Y2T3_AEDAL</name>
<evidence type="ECO:0000259" key="2">
    <source>
        <dbReference type="PROSITE" id="PS50994"/>
    </source>
</evidence>
<dbReference type="PANTHER" id="PTHR47331">
    <property type="entry name" value="PHD-TYPE DOMAIN-CONTAINING PROTEIN"/>
    <property type="match status" value="1"/>
</dbReference>
<dbReference type="InterPro" id="IPR036397">
    <property type="entry name" value="RNaseH_sf"/>
</dbReference>
<dbReference type="EnsemblMetazoa" id="AALFPA23_005137.R6493">
    <property type="protein sequence ID" value="AALFPA23_005137.P6493"/>
    <property type="gene ID" value="AALFPA23_005137"/>
</dbReference>
<evidence type="ECO:0000313" key="3">
    <source>
        <dbReference type="EnsemblMetazoa" id="AALFPA23_005137.P6493"/>
    </source>
</evidence>
<sequence>MRIGGRLKHSLQPYESKHQLILSSAHTLSKLIVRSIHENHLHAAPQLLISILRLRYWITGARNLAKSVVRNCITCTRAQPQLLEQFMAELPSSRVIASRPFSVTGVDYWGPILLKPAHRRASPGKAYVAVFVCFSTRAVHLELVVDLSTAKFLQALHRFVSRRGLCSDIYSDNGRNFLGAANELRSLVRSPAHQQSIVQECANHGIRWHFNPPKGSHFGGLWEAAIRSAQKHFIRVLGNHTLATDDMETLLAQIECCLNSRPIIPLSDDPSDSELLTPGHFLIGSALKAVPSTDVTAIPLNRLRQYQQTQKLFQLIWKRWHLEYLSELQPRTKWYNPPISIQQNQLVLLKEDNTPPMTWPTARIVETHPGSDGIIRVVTVQTSTGRYTRPVSKICLLPIPPPQSSTGETNKTNDASEAEEIDDSIIRSSNRSNYSIAKQQLFGRNHLATGMSHLQHLQ</sequence>
<keyword evidence="4" id="KW-1185">Reference proteome</keyword>
<evidence type="ECO:0000256" key="1">
    <source>
        <dbReference type="SAM" id="MobiDB-lite"/>
    </source>
</evidence>
<evidence type="ECO:0000313" key="4">
    <source>
        <dbReference type="Proteomes" id="UP000069940"/>
    </source>
</evidence>
<dbReference type="Gene3D" id="3.30.420.10">
    <property type="entry name" value="Ribonuclease H-like superfamily/Ribonuclease H"/>
    <property type="match status" value="1"/>
</dbReference>
<dbReference type="InterPro" id="IPR040676">
    <property type="entry name" value="DUF5641"/>
</dbReference>
<reference evidence="3" key="2">
    <citation type="submission" date="2025-05" db="UniProtKB">
        <authorList>
            <consortium name="EnsemblMetazoa"/>
        </authorList>
    </citation>
    <scope>IDENTIFICATION</scope>
    <source>
        <strain evidence="3">Foshan</strain>
    </source>
</reference>
<dbReference type="InterPro" id="IPR001584">
    <property type="entry name" value="Integrase_cat-core"/>
</dbReference>
<feature type="region of interest" description="Disordered" evidence="1">
    <location>
        <begin position="398"/>
        <end position="426"/>
    </location>
</feature>
<dbReference type="Proteomes" id="UP000069940">
    <property type="component" value="Unassembled WGS sequence"/>
</dbReference>
<reference evidence="4" key="1">
    <citation type="journal article" date="2015" name="Proc. Natl. Acad. Sci. U.S.A.">
        <title>Genome sequence of the Asian Tiger mosquito, Aedes albopictus, reveals insights into its biology, genetics, and evolution.</title>
        <authorList>
            <person name="Chen X.G."/>
            <person name="Jiang X."/>
            <person name="Gu J."/>
            <person name="Xu M."/>
            <person name="Wu Y."/>
            <person name="Deng Y."/>
            <person name="Zhang C."/>
            <person name="Bonizzoni M."/>
            <person name="Dermauw W."/>
            <person name="Vontas J."/>
            <person name="Armbruster P."/>
            <person name="Huang X."/>
            <person name="Yang Y."/>
            <person name="Zhang H."/>
            <person name="He W."/>
            <person name="Peng H."/>
            <person name="Liu Y."/>
            <person name="Wu K."/>
            <person name="Chen J."/>
            <person name="Lirakis M."/>
            <person name="Topalis P."/>
            <person name="Van Leeuwen T."/>
            <person name="Hall A.B."/>
            <person name="Jiang X."/>
            <person name="Thorpe C."/>
            <person name="Mueller R.L."/>
            <person name="Sun C."/>
            <person name="Waterhouse R.M."/>
            <person name="Yan G."/>
            <person name="Tu Z.J."/>
            <person name="Fang X."/>
            <person name="James A.A."/>
        </authorList>
    </citation>
    <scope>NUCLEOTIDE SEQUENCE [LARGE SCALE GENOMIC DNA]</scope>
    <source>
        <strain evidence="4">Foshan</strain>
    </source>
</reference>
<dbReference type="SUPFAM" id="SSF53098">
    <property type="entry name" value="Ribonuclease H-like"/>
    <property type="match status" value="1"/>
</dbReference>
<dbReference type="InterPro" id="IPR041588">
    <property type="entry name" value="Integrase_H2C2"/>
</dbReference>
<accession>A0ABM1Y2T3</accession>
<protein>
    <recommendedName>
        <fullName evidence="2">Integrase catalytic domain-containing protein</fullName>
    </recommendedName>
</protein>
<dbReference type="Pfam" id="PF18701">
    <property type="entry name" value="DUF5641"/>
    <property type="match status" value="1"/>
</dbReference>
<dbReference type="GeneID" id="115258237"/>
<dbReference type="InterPro" id="IPR012337">
    <property type="entry name" value="RNaseH-like_sf"/>
</dbReference>
<organism evidence="3 4">
    <name type="scientific">Aedes albopictus</name>
    <name type="common">Asian tiger mosquito</name>
    <name type="synonym">Stegomyia albopicta</name>
    <dbReference type="NCBI Taxonomy" id="7160"/>
    <lineage>
        <taxon>Eukaryota</taxon>
        <taxon>Metazoa</taxon>
        <taxon>Ecdysozoa</taxon>
        <taxon>Arthropoda</taxon>
        <taxon>Hexapoda</taxon>
        <taxon>Insecta</taxon>
        <taxon>Pterygota</taxon>
        <taxon>Neoptera</taxon>
        <taxon>Endopterygota</taxon>
        <taxon>Diptera</taxon>
        <taxon>Nematocera</taxon>
        <taxon>Culicoidea</taxon>
        <taxon>Culicidae</taxon>
        <taxon>Culicinae</taxon>
        <taxon>Aedini</taxon>
        <taxon>Aedes</taxon>
        <taxon>Stegomyia</taxon>
    </lineage>
</organism>